<dbReference type="STRING" id="3469.A0A4Y7K881"/>
<evidence type="ECO:0000256" key="11">
    <source>
        <dbReference type="ARBA" id="ARBA00039108"/>
    </source>
</evidence>
<evidence type="ECO:0000313" key="18">
    <source>
        <dbReference type="Proteomes" id="UP000316621"/>
    </source>
</evidence>
<evidence type="ECO:0000256" key="9">
    <source>
        <dbReference type="ARBA" id="ARBA00023316"/>
    </source>
</evidence>
<dbReference type="GO" id="GO:0008360">
    <property type="term" value="P:regulation of cell shape"/>
    <property type="evidence" value="ECO:0007669"/>
    <property type="project" value="UniProtKB-KW"/>
</dbReference>
<dbReference type="Pfam" id="PF00275">
    <property type="entry name" value="EPSP_synthase"/>
    <property type="match status" value="1"/>
</dbReference>
<dbReference type="InterPro" id="IPR050068">
    <property type="entry name" value="MurA_subfamily"/>
</dbReference>
<dbReference type="SUPFAM" id="SSF55205">
    <property type="entry name" value="EPT/RTPC-like"/>
    <property type="match status" value="1"/>
</dbReference>
<gene>
    <name evidence="17" type="ORF">C5167_032120</name>
</gene>
<evidence type="ECO:0000256" key="7">
    <source>
        <dbReference type="ARBA" id="ARBA00022984"/>
    </source>
</evidence>
<dbReference type="InterPro" id="IPR036968">
    <property type="entry name" value="Enolpyruvate_Tfrase_sf"/>
</dbReference>
<keyword evidence="5" id="KW-0808">Transferase</keyword>
<dbReference type="InterPro" id="IPR013792">
    <property type="entry name" value="RNA3'P_cycl/enolpyr_Trfase_a/b"/>
</dbReference>
<evidence type="ECO:0000313" key="17">
    <source>
        <dbReference type="EMBL" id="RZC69016.1"/>
    </source>
</evidence>
<dbReference type="EC" id="2.5.1.7" evidence="11"/>
<comment type="catalytic activity">
    <reaction evidence="15">
        <text>phosphoenolpyruvate + UDP-N-acetyl-alpha-D-glucosamine = UDP-N-acetyl-3-O-(1-carboxyvinyl)-alpha-D-glucosamine + phosphate</text>
        <dbReference type="Rhea" id="RHEA:18681"/>
        <dbReference type="ChEBI" id="CHEBI:43474"/>
        <dbReference type="ChEBI" id="CHEBI:57705"/>
        <dbReference type="ChEBI" id="CHEBI:58702"/>
        <dbReference type="ChEBI" id="CHEBI:68483"/>
        <dbReference type="EC" id="2.5.1.7"/>
    </reaction>
</comment>
<evidence type="ECO:0000256" key="6">
    <source>
        <dbReference type="ARBA" id="ARBA00022960"/>
    </source>
</evidence>
<evidence type="ECO:0000256" key="3">
    <source>
        <dbReference type="ARBA" id="ARBA00022490"/>
    </source>
</evidence>
<dbReference type="PANTHER" id="PTHR43783">
    <property type="entry name" value="UDP-N-ACETYLGLUCOSAMINE 1-CARBOXYVINYLTRANSFERASE"/>
    <property type="match status" value="1"/>
</dbReference>
<comment type="subcellular location">
    <subcellularLocation>
        <location evidence="1">Cytoplasm</location>
    </subcellularLocation>
</comment>
<evidence type="ECO:0000256" key="8">
    <source>
        <dbReference type="ARBA" id="ARBA00023306"/>
    </source>
</evidence>
<keyword evidence="3" id="KW-0963">Cytoplasm</keyword>
<sequence>MASIFQPWINKSIHKKPTTNFLRKTHPVCQISTLQTSPIETPFPEQKLVIVGGTTQSGHVNISGSKNSALPILAGTLCCSGPSKLHNIPNLSDITTMMSVLRSLGVRIEVLSNGQVIVDNLVSKIRGGFFVLGPILARFGEAVVALPGGCDIGARPIDLYIQGLRSLGAVVEVKNGKVCAHAANGRRLVGGNFLLGYPSVGATETLMMAASLADGKTVLSNVAKEPEVVDLAEFLNASGASVEGAGSSTLVINGKKRLHGPEHTVIPDRIEAGT</sequence>
<evidence type="ECO:0000256" key="15">
    <source>
        <dbReference type="ARBA" id="ARBA00047527"/>
    </source>
</evidence>
<dbReference type="Proteomes" id="UP000316621">
    <property type="component" value="Chromosome 7"/>
</dbReference>
<protein>
    <recommendedName>
        <fullName evidence="12">UDP-N-acetylglucosamine 1-carboxyvinyltransferase</fullName>
        <ecNumber evidence="11">2.5.1.7</ecNumber>
    </recommendedName>
    <alternativeName>
        <fullName evidence="13">Enoylpyruvate transferase</fullName>
    </alternativeName>
    <alternativeName>
        <fullName evidence="14">UDP-N-acetylglucosamine enolpyruvyl transferase</fullName>
    </alternativeName>
</protein>
<feature type="domain" description="Enolpyruvate transferase" evidence="16">
    <location>
        <begin position="53"/>
        <end position="274"/>
    </location>
</feature>
<dbReference type="OMA" id="CSEGPSI"/>
<name>A0A4Y7K881_PAPSO</name>
<comment type="pathway">
    <text evidence="2">Cell wall biogenesis; peptidoglycan biosynthesis.</text>
</comment>
<keyword evidence="8" id="KW-0131">Cell cycle</keyword>
<comment type="similarity">
    <text evidence="10">Belongs to the EPSP synthase family. MurA subfamily.</text>
</comment>
<keyword evidence="18" id="KW-1185">Reference proteome</keyword>
<evidence type="ECO:0000256" key="10">
    <source>
        <dbReference type="ARBA" id="ARBA00038367"/>
    </source>
</evidence>
<keyword evidence="9" id="KW-0961">Cell wall biogenesis/degradation</keyword>
<keyword evidence="6" id="KW-0133">Cell shape</keyword>
<evidence type="ECO:0000256" key="5">
    <source>
        <dbReference type="ARBA" id="ARBA00022679"/>
    </source>
</evidence>
<dbReference type="GO" id="GO:0051301">
    <property type="term" value="P:cell division"/>
    <property type="evidence" value="ECO:0007669"/>
    <property type="project" value="UniProtKB-KW"/>
</dbReference>
<dbReference type="Gene3D" id="3.65.10.10">
    <property type="entry name" value="Enolpyruvate transferase domain"/>
    <property type="match status" value="1"/>
</dbReference>
<dbReference type="Gramene" id="RZC69016">
    <property type="protein sequence ID" value="RZC69016"/>
    <property type="gene ID" value="C5167_032120"/>
</dbReference>
<dbReference type="GO" id="GO:0008760">
    <property type="term" value="F:UDP-N-acetylglucosamine 1-carboxyvinyltransferase activity"/>
    <property type="evidence" value="ECO:0007669"/>
    <property type="project" value="UniProtKB-EC"/>
</dbReference>
<keyword evidence="4" id="KW-0132">Cell division</keyword>
<proteinExistence type="inferred from homology"/>
<evidence type="ECO:0000256" key="13">
    <source>
        <dbReference type="ARBA" id="ARBA00042443"/>
    </source>
</evidence>
<evidence type="ECO:0000256" key="2">
    <source>
        <dbReference type="ARBA" id="ARBA00004752"/>
    </source>
</evidence>
<evidence type="ECO:0000256" key="12">
    <source>
        <dbReference type="ARBA" id="ARBA00039754"/>
    </source>
</evidence>
<evidence type="ECO:0000256" key="1">
    <source>
        <dbReference type="ARBA" id="ARBA00004496"/>
    </source>
</evidence>
<reference evidence="17 18" key="1">
    <citation type="journal article" date="2018" name="Science">
        <title>The opium poppy genome and morphinan production.</title>
        <authorList>
            <person name="Guo L."/>
            <person name="Winzer T."/>
            <person name="Yang X."/>
            <person name="Li Y."/>
            <person name="Ning Z."/>
            <person name="He Z."/>
            <person name="Teodor R."/>
            <person name="Lu Y."/>
            <person name="Bowser T.A."/>
            <person name="Graham I.A."/>
            <person name="Ye K."/>
        </authorList>
    </citation>
    <scope>NUCLEOTIDE SEQUENCE [LARGE SCALE GENOMIC DNA]</scope>
    <source>
        <strain evidence="18">cv. HN1</strain>
        <tissue evidence="17">Leaves</tissue>
    </source>
</reference>
<dbReference type="GO" id="GO:0005737">
    <property type="term" value="C:cytoplasm"/>
    <property type="evidence" value="ECO:0007669"/>
    <property type="project" value="UniProtKB-SubCell"/>
</dbReference>
<dbReference type="GO" id="GO:0071555">
    <property type="term" value="P:cell wall organization"/>
    <property type="evidence" value="ECO:0007669"/>
    <property type="project" value="UniProtKB-KW"/>
</dbReference>
<dbReference type="PANTHER" id="PTHR43783:SF1">
    <property type="entry name" value="UDP-N-ACETYLGLUCOSAMINE 1-CARBOXYVINYLTRANSFERASE"/>
    <property type="match status" value="1"/>
</dbReference>
<evidence type="ECO:0000256" key="4">
    <source>
        <dbReference type="ARBA" id="ARBA00022618"/>
    </source>
</evidence>
<evidence type="ECO:0000256" key="14">
    <source>
        <dbReference type="ARBA" id="ARBA00042842"/>
    </source>
</evidence>
<accession>A0A4Y7K881</accession>
<keyword evidence="7" id="KW-0573">Peptidoglycan synthesis</keyword>
<organism evidence="17 18">
    <name type="scientific">Papaver somniferum</name>
    <name type="common">Opium poppy</name>
    <dbReference type="NCBI Taxonomy" id="3469"/>
    <lineage>
        <taxon>Eukaryota</taxon>
        <taxon>Viridiplantae</taxon>
        <taxon>Streptophyta</taxon>
        <taxon>Embryophyta</taxon>
        <taxon>Tracheophyta</taxon>
        <taxon>Spermatophyta</taxon>
        <taxon>Magnoliopsida</taxon>
        <taxon>Ranunculales</taxon>
        <taxon>Papaveraceae</taxon>
        <taxon>Papaveroideae</taxon>
        <taxon>Papaver</taxon>
    </lineage>
</organism>
<dbReference type="InterPro" id="IPR001986">
    <property type="entry name" value="Enolpyruvate_Tfrase_dom"/>
</dbReference>
<evidence type="ECO:0000259" key="16">
    <source>
        <dbReference type="Pfam" id="PF00275"/>
    </source>
</evidence>
<dbReference type="AlphaFoldDB" id="A0A4Y7K881"/>
<dbReference type="EMBL" id="CM010721">
    <property type="protein sequence ID" value="RZC69016.1"/>
    <property type="molecule type" value="Genomic_DNA"/>
</dbReference>